<evidence type="ECO:0000256" key="3">
    <source>
        <dbReference type="SAM" id="MobiDB-lite"/>
    </source>
</evidence>
<dbReference type="PANTHER" id="PTHR14359:SF6">
    <property type="entry name" value="PHOSPHOPANTOTHENOYLCYSTEINE DECARBOXYLASE"/>
    <property type="match status" value="1"/>
</dbReference>
<dbReference type="STRING" id="38488.A0A4Y8DDR8"/>
<dbReference type="Proteomes" id="UP000297299">
    <property type="component" value="Unassembled WGS sequence"/>
</dbReference>
<dbReference type="GO" id="GO:0010181">
    <property type="term" value="F:FMN binding"/>
    <property type="evidence" value="ECO:0007669"/>
    <property type="project" value="TreeGrafter"/>
</dbReference>
<dbReference type="OrthoDB" id="1532798at2759"/>
<dbReference type="InterPro" id="IPR036551">
    <property type="entry name" value="Flavin_trans-like"/>
</dbReference>
<dbReference type="Pfam" id="PF02441">
    <property type="entry name" value="Flavoprotein"/>
    <property type="match status" value="1"/>
</dbReference>
<dbReference type="GO" id="GO:0071513">
    <property type="term" value="C:phosphopantothenoylcysteine decarboxylase complex"/>
    <property type="evidence" value="ECO:0007669"/>
    <property type="project" value="TreeGrafter"/>
</dbReference>
<dbReference type="Gene3D" id="3.40.50.1950">
    <property type="entry name" value="Flavin prenyltransferase-like"/>
    <property type="match status" value="1"/>
</dbReference>
<comment type="caution">
    <text evidence="5">The sequence shown here is derived from an EMBL/GenBank/DDBJ whole genome shotgun (WGS) entry which is preliminary data.</text>
</comment>
<keyword evidence="1" id="KW-0173">Coenzyme A biosynthesis</keyword>
<dbReference type="InterPro" id="IPR003382">
    <property type="entry name" value="Flavoprotein"/>
</dbReference>
<evidence type="ECO:0000313" key="5">
    <source>
        <dbReference type="EMBL" id="TEY82617.1"/>
    </source>
</evidence>
<feature type="domain" description="Flavoprotein" evidence="4">
    <location>
        <begin position="35"/>
        <end position="258"/>
    </location>
</feature>
<evidence type="ECO:0000313" key="6">
    <source>
        <dbReference type="Proteomes" id="UP000297299"/>
    </source>
</evidence>
<feature type="region of interest" description="Disordered" evidence="3">
    <location>
        <begin position="1"/>
        <end position="25"/>
    </location>
</feature>
<reference evidence="5 6" key="1">
    <citation type="submission" date="2017-11" db="EMBL/GenBank/DDBJ databases">
        <title>Comparative genomics of Botrytis spp.</title>
        <authorList>
            <person name="Valero-Jimenez C.A."/>
            <person name="Tapia P."/>
            <person name="Veloso J."/>
            <person name="Silva-Moreno E."/>
            <person name="Staats M."/>
            <person name="Valdes J.H."/>
            <person name="Van Kan J.A.L."/>
        </authorList>
    </citation>
    <scope>NUCLEOTIDE SEQUENCE [LARGE SCALE GENOMIC DNA]</scope>
    <source>
        <strain evidence="5 6">MUCL2830</strain>
    </source>
</reference>
<organism evidence="5 6">
    <name type="scientific">Botryotinia calthae</name>
    <dbReference type="NCBI Taxonomy" id="38488"/>
    <lineage>
        <taxon>Eukaryota</taxon>
        <taxon>Fungi</taxon>
        <taxon>Dikarya</taxon>
        <taxon>Ascomycota</taxon>
        <taxon>Pezizomycotina</taxon>
        <taxon>Leotiomycetes</taxon>
        <taxon>Helotiales</taxon>
        <taxon>Sclerotiniaceae</taxon>
        <taxon>Botryotinia</taxon>
    </lineage>
</organism>
<evidence type="ECO:0000259" key="4">
    <source>
        <dbReference type="Pfam" id="PF02441"/>
    </source>
</evidence>
<name>A0A4Y8DDR8_9HELO</name>
<dbReference type="GO" id="GO:0004633">
    <property type="term" value="F:phosphopantothenoylcysteine decarboxylase activity"/>
    <property type="evidence" value="ECO:0007669"/>
    <property type="project" value="TreeGrafter"/>
</dbReference>
<gene>
    <name evidence="5" type="ORF">BOTCAL_0028g00390</name>
</gene>
<accession>A0A4Y8DDR8</accession>
<keyword evidence="6" id="KW-1185">Reference proteome</keyword>
<proteinExistence type="inferred from homology"/>
<dbReference type="PANTHER" id="PTHR14359">
    <property type="entry name" value="HOMO-OLIGOMERIC FLAVIN CONTAINING CYS DECARBOXYLASE FAMILY"/>
    <property type="match status" value="1"/>
</dbReference>
<dbReference type="SUPFAM" id="SSF52507">
    <property type="entry name" value="Homo-oligomeric flavin-containing Cys decarboxylases, HFCD"/>
    <property type="match status" value="1"/>
</dbReference>
<dbReference type="GO" id="GO:0015937">
    <property type="term" value="P:coenzyme A biosynthetic process"/>
    <property type="evidence" value="ECO:0007669"/>
    <property type="project" value="UniProtKB-KW"/>
</dbReference>
<dbReference type="AlphaFoldDB" id="A0A4Y8DDR8"/>
<dbReference type="EMBL" id="PHWZ01000028">
    <property type="protein sequence ID" value="TEY82617.1"/>
    <property type="molecule type" value="Genomic_DNA"/>
</dbReference>
<evidence type="ECO:0000256" key="1">
    <source>
        <dbReference type="ARBA" id="ARBA00022993"/>
    </source>
</evidence>
<evidence type="ECO:0000256" key="2">
    <source>
        <dbReference type="ARBA" id="ARBA00038350"/>
    </source>
</evidence>
<protein>
    <recommendedName>
        <fullName evidence="4">Flavoprotein domain-containing protein</fullName>
    </recommendedName>
</protein>
<comment type="similarity">
    <text evidence="2">Belongs to the HFCD (homooligomeric flavin containing Cys decarboxylase) superfamily.</text>
</comment>
<sequence>MLQMIHTGRDEHRTRVSGTSHPFTAADHASDGKRHLLLAASGSVATIKIPNILSALSHYPNLSIGVILTKSATNFLQGQSIEQPHIDTFQRYANVQGVFMDEEEWIHPWKRGQSILHIELRRWAHILVIAPLSANTMAKITGGFSDNLLTSVVRAWDTTGEVEVSAQSGMDTNEETGFGFGGKKRIVVAPAMNTAMWRHPVTKSQIKILEQEWGIGPDGDEGEGWFEVLRPQEKELACGDVGDGAMKDWREIVSVIEKRLKLEA</sequence>